<keyword evidence="3" id="KW-1185">Reference proteome</keyword>
<evidence type="ECO:0000313" key="3">
    <source>
        <dbReference type="Proteomes" id="UP000026961"/>
    </source>
</evidence>
<dbReference type="Gramene" id="OGLUM02G24440.3">
    <property type="protein sequence ID" value="OGLUM02G24440.3"/>
    <property type="gene ID" value="OGLUM02G24440"/>
</dbReference>
<dbReference type="EnsemblPlants" id="OGLUM02G24440.3">
    <property type="protein sequence ID" value="OGLUM02G24440.3"/>
    <property type="gene ID" value="OGLUM02G24440"/>
</dbReference>
<reference evidence="2" key="1">
    <citation type="submission" date="2015-04" db="UniProtKB">
        <authorList>
            <consortium name="EnsemblPlants"/>
        </authorList>
    </citation>
    <scope>IDENTIFICATION</scope>
</reference>
<dbReference type="AlphaFoldDB" id="A0A0D9YUY3"/>
<sequence length="99" mass="10988">MMRARRSLRPQPKQNASPELKGKAPLTEAVDSPKVKKRKTPPRKVGESSARRQRAPPRHLHPQLLAPAGLQPRAILGGRWRERGERQLVTGEPGQAPSP</sequence>
<proteinExistence type="predicted"/>
<accession>A0A0D9YUY3</accession>
<dbReference type="Proteomes" id="UP000026961">
    <property type="component" value="Chromosome 2"/>
</dbReference>
<dbReference type="HOGENOM" id="CLU_2324172_0_0_1"/>
<feature type="region of interest" description="Disordered" evidence="1">
    <location>
        <begin position="1"/>
        <end position="72"/>
    </location>
</feature>
<evidence type="ECO:0000313" key="2">
    <source>
        <dbReference type="EnsemblPlants" id="OGLUM02G24440.3"/>
    </source>
</evidence>
<feature type="compositionally biased region" description="Basic residues" evidence="1">
    <location>
        <begin position="51"/>
        <end position="61"/>
    </location>
</feature>
<organism evidence="2">
    <name type="scientific">Oryza glumipatula</name>
    <dbReference type="NCBI Taxonomy" id="40148"/>
    <lineage>
        <taxon>Eukaryota</taxon>
        <taxon>Viridiplantae</taxon>
        <taxon>Streptophyta</taxon>
        <taxon>Embryophyta</taxon>
        <taxon>Tracheophyta</taxon>
        <taxon>Spermatophyta</taxon>
        <taxon>Magnoliopsida</taxon>
        <taxon>Liliopsida</taxon>
        <taxon>Poales</taxon>
        <taxon>Poaceae</taxon>
        <taxon>BOP clade</taxon>
        <taxon>Oryzoideae</taxon>
        <taxon>Oryzeae</taxon>
        <taxon>Oryzinae</taxon>
        <taxon>Oryza</taxon>
    </lineage>
</organism>
<evidence type="ECO:0000256" key="1">
    <source>
        <dbReference type="SAM" id="MobiDB-lite"/>
    </source>
</evidence>
<reference evidence="2" key="2">
    <citation type="submission" date="2018-05" db="EMBL/GenBank/DDBJ databases">
        <title>OgluRS3 (Oryza glumaepatula Reference Sequence Version 3).</title>
        <authorList>
            <person name="Zhang J."/>
            <person name="Kudrna D."/>
            <person name="Lee S."/>
            <person name="Talag J."/>
            <person name="Welchert J."/>
            <person name="Wing R.A."/>
        </authorList>
    </citation>
    <scope>NUCLEOTIDE SEQUENCE [LARGE SCALE GENOMIC DNA]</scope>
</reference>
<protein>
    <submittedName>
        <fullName evidence="2">Uncharacterized protein</fullName>
    </submittedName>
</protein>
<name>A0A0D9YUY3_9ORYZ</name>